<keyword evidence="1" id="KW-0472">Membrane</keyword>
<dbReference type="PANTHER" id="PTHR37312">
    <property type="entry name" value="MEMBRANE-BOUND ACYLTRANSFERASE YKRP-RELATED"/>
    <property type="match status" value="1"/>
</dbReference>
<proteinExistence type="predicted"/>
<dbReference type="InterPro" id="IPR052734">
    <property type="entry name" value="Nod_factor_acetyltransferase"/>
</dbReference>
<sequence>MEKRIEELDYLKCVFIILMIIFHLVYIGDKYPYVKSVVYTFHMPGFLIISGYLLNTKKKTSSFLQMMIWIFIPYMIMESGYTFMAFILPIREHITELTPWIFIKKIFIAPLGPYWYLHTLILCSVVWYFLNKLVFCKPIERFILLGLSFLALSYAGLMSFNNAIFFMAGAIVRQSNIPFISIFQPSKLSLLPLILLCAFPDNLNRGTLAGIIITYLSISFLLSLYPYLPVLLKSASSFIGRNTLILLLFSPIFTLLSKPFVPIFSFDPSGILFTVIAVSFTLFGSFGIAWIMDKLNITQFFLGKEKALSFIRTHHKRIRKNV</sequence>
<dbReference type="AlphaFoldDB" id="A0A644YL78"/>
<reference evidence="3" key="1">
    <citation type="submission" date="2019-08" db="EMBL/GenBank/DDBJ databases">
        <authorList>
            <person name="Kucharzyk K."/>
            <person name="Murdoch R.W."/>
            <person name="Higgins S."/>
            <person name="Loffler F."/>
        </authorList>
    </citation>
    <scope>NUCLEOTIDE SEQUENCE</scope>
</reference>
<feature type="transmembrane region" description="Helical" evidence="1">
    <location>
        <begin position="206"/>
        <end position="227"/>
    </location>
</feature>
<feature type="transmembrane region" description="Helical" evidence="1">
    <location>
        <begin position="142"/>
        <end position="171"/>
    </location>
</feature>
<evidence type="ECO:0000313" key="3">
    <source>
        <dbReference type="EMBL" id="MPM27243.1"/>
    </source>
</evidence>
<feature type="transmembrane region" description="Helical" evidence="1">
    <location>
        <begin position="66"/>
        <end position="87"/>
    </location>
</feature>
<comment type="caution">
    <text evidence="3">The sequence shown here is derived from an EMBL/GenBank/DDBJ whole genome shotgun (WGS) entry which is preliminary data.</text>
</comment>
<dbReference type="PANTHER" id="PTHR37312:SF1">
    <property type="entry name" value="MEMBRANE-BOUND ACYLTRANSFERASE YKRP-RELATED"/>
    <property type="match status" value="1"/>
</dbReference>
<feature type="transmembrane region" description="Helical" evidence="1">
    <location>
        <begin position="239"/>
        <end position="257"/>
    </location>
</feature>
<feature type="transmembrane region" description="Helical" evidence="1">
    <location>
        <begin position="107"/>
        <end position="130"/>
    </location>
</feature>
<dbReference type="GO" id="GO:0016747">
    <property type="term" value="F:acyltransferase activity, transferring groups other than amino-acyl groups"/>
    <property type="evidence" value="ECO:0007669"/>
    <property type="project" value="InterPro"/>
</dbReference>
<dbReference type="EMBL" id="VSSQ01004942">
    <property type="protein sequence ID" value="MPM27243.1"/>
    <property type="molecule type" value="Genomic_DNA"/>
</dbReference>
<dbReference type="Pfam" id="PF01757">
    <property type="entry name" value="Acyl_transf_3"/>
    <property type="match status" value="1"/>
</dbReference>
<keyword evidence="1" id="KW-0812">Transmembrane</keyword>
<evidence type="ECO:0000259" key="2">
    <source>
        <dbReference type="Pfam" id="PF01757"/>
    </source>
</evidence>
<evidence type="ECO:0000256" key="1">
    <source>
        <dbReference type="SAM" id="Phobius"/>
    </source>
</evidence>
<protein>
    <recommendedName>
        <fullName evidence="2">Acyltransferase 3 domain-containing protein</fullName>
    </recommendedName>
</protein>
<feature type="transmembrane region" description="Helical" evidence="1">
    <location>
        <begin position="269"/>
        <end position="292"/>
    </location>
</feature>
<feature type="transmembrane region" description="Helical" evidence="1">
    <location>
        <begin position="9"/>
        <end position="27"/>
    </location>
</feature>
<accession>A0A644YL78</accession>
<dbReference type="InterPro" id="IPR002656">
    <property type="entry name" value="Acyl_transf_3_dom"/>
</dbReference>
<organism evidence="3">
    <name type="scientific">bioreactor metagenome</name>
    <dbReference type="NCBI Taxonomy" id="1076179"/>
    <lineage>
        <taxon>unclassified sequences</taxon>
        <taxon>metagenomes</taxon>
        <taxon>ecological metagenomes</taxon>
    </lineage>
</organism>
<keyword evidence="1" id="KW-1133">Transmembrane helix</keyword>
<feature type="domain" description="Acyltransferase 3" evidence="2">
    <location>
        <begin position="6"/>
        <end position="290"/>
    </location>
</feature>
<feature type="transmembrane region" description="Helical" evidence="1">
    <location>
        <begin position="33"/>
        <end position="54"/>
    </location>
</feature>
<gene>
    <name evidence="3" type="ORF">SDC9_73753</name>
</gene>
<name>A0A644YL78_9ZZZZ</name>